<evidence type="ECO:0000313" key="2">
    <source>
        <dbReference type="Proteomes" id="UP000218231"/>
    </source>
</evidence>
<protein>
    <submittedName>
        <fullName evidence="1">Uncharacterized protein</fullName>
    </submittedName>
</protein>
<comment type="caution">
    <text evidence="1">The sequence shown here is derived from an EMBL/GenBank/DDBJ whole genome shotgun (WGS) entry which is preliminary data.</text>
</comment>
<dbReference type="EMBL" id="LIAE01009798">
    <property type="protein sequence ID" value="PAV68205.1"/>
    <property type="molecule type" value="Genomic_DNA"/>
</dbReference>
<organism evidence="1 2">
    <name type="scientific">Diploscapter pachys</name>
    <dbReference type="NCBI Taxonomy" id="2018661"/>
    <lineage>
        <taxon>Eukaryota</taxon>
        <taxon>Metazoa</taxon>
        <taxon>Ecdysozoa</taxon>
        <taxon>Nematoda</taxon>
        <taxon>Chromadorea</taxon>
        <taxon>Rhabditida</taxon>
        <taxon>Rhabditina</taxon>
        <taxon>Rhabditomorpha</taxon>
        <taxon>Rhabditoidea</taxon>
        <taxon>Rhabditidae</taxon>
        <taxon>Diploscapter</taxon>
    </lineage>
</organism>
<dbReference type="Proteomes" id="UP000218231">
    <property type="component" value="Unassembled WGS sequence"/>
</dbReference>
<dbReference type="AlphaFoldDB" id="A0A2A2K2P1"/>
<reference evidence="1 2" key="1">
    <citation type="journal article" date="2017" name="Curr. Biol.">
        <title>Genome architecture and evolution of a unichromosomal asexual nematode.</title>
        <authorList>
            <person name="Fradin H."/>
            <person name="Zegar C."/>
            <person name="Gutwein M."/>
            <person name="Lucas J."/>
            <person name="Kovtun M."/>
            <person name="Corcoran D."/>
            <person name="Baugh L.R."/>
            <person name="Kiontke K."/>
            <person name="Gunsalus K."/>
            <person name="Fitch D.H."/>
            <person name="Piano F."/>
        </authorList>
    </citation>
    <scope>NUCLEOTIDE SEQUENCE [LARGE SCALE GENOMIC DNA]</scope>
    <source>
        <strain evidence="1">PF1309</strain>
    </source>
</reference>
<evidence type="ECO:0000313" key="1">
    <source>
        <dbReference type="EMBL" id="PAV68205.1"/>
    </source>
</evidence>
<gene>
    <name evidence="1" type="ORF">WR25_25552</name>
</gene>
<accession>A0A2A2K2P1</accession>
<name>A0A2A2K2P1_9BILA</name>
<keyword evidence="2" id="KW-1185">Reference proteome</keyword>
<proteinExistence type="predicted"/>
<sequence length="195" mass="20186">MFGRLIGGKAAVADRPEALADTRLRRHAAIGAPDDTGVIIDAVSAIGDLTRRGAVGHETTIAIDDGLARRIGQRRAVARLDPFVADTCGQRDIGRYRQQRVTAHAPALVAAIQLPRILAVPAGAGGQADGQDLARPHARADPGGLVEGGIVIIEARLAGADADEAGAFDLRITRQIAGGDRHRPDVGRIAGAGID</sequence>